<dbReference type="PANTHER" id="PTHR19338">
    <property type="entry name" value="TRANSLOCASE OF INNER MITOCHONDRIAL MEMBRANE 13 HOMOLOG"/>
    <property type="match status" value="1"/>
</dbReference>
<dbReference type="FunFam" id="3.40.50.300:FF:001091">
    <property type="entry name" value="Probable disease resistance protein At1g61300"/>
    <property type="match status" value="1"/>
</dbReference>
<dbReference type="Gene3D" id="3.40.50.300">
    <property type="entry name" value="P-loop containing nucleotide triphosphate hydrolases"/>
    <property type="match status" value="1"/>
</dbReference>
<dbReference type="InterPro" id="IPR038005">
    <property type="entry name" value="RX-like_CC"/>
</dbReference>
<dbReference type="SUPFAM" id="SSF52540">
    <property type="entry name" value="P-loop containing nucleoside triphosphate hydrolases"/>
    <property type="match status" value="1"/>
</dbReference>
<dbReference type="AlphaFoldDB" id="A0A8T0NKU5"/>
<dbReference type="InterPro" id="IPR041118">
    <property type="entry name" value="Rx_N"/>
</dbReference>
<evidence type="ECO:0000256" key="2">
    <source>
        <dbReference type="ARBA" id="ARBA00022614"/>
    </source>
</evidence>
<keyword evidence="4" id="KW-0547">Nucleotide-binding</keyword>
<feature type="domain" description="Disease resistance N-terminal" evidence="7">
    <location>
        <begin position="12"/>
        <end position="98"/>
    </location>
</feature>
<evidence type="ECO:0000259" key="7">
    <source>
        <dbReference type="Pfam" id="PF18052"/>
    </source>
</evidence>
<gene>
    <name evidence="8" type="ORF">PVAP13_9KG242626</name>
</gene>
<dbReference type="CDD" id="cd14798">
    <property type="entry name" value="RX-CC_like"/>
    <property type="match status" value="1"/>
</dbReference>
<dbReference type="PANTHER" id="PTHR19338:SF64">
    <property type="entry name" value="AAA+ ATPASE DOMAIN-CONTAINING PROTEIN"/>
    <property type="match status" value="1"/>
</dbReference>
<comment type="similarity">
    <text evidence="1">Belongs to the disease resistance NB-LRR family.</text>
</comment>
<keyword evidence="9" id="KW-1185">Reference proteome</keyword>
<dbReference type="EMBL" id="CM029053">
    <property type="protein sequence ID" value="KAG2550057.1"/>
    <property type="molecule type" value="Genomic_DNA"/>
</dbReference>
<evidence type="ECO:0000256" key="3">
    <source>
        <dbReference type="ARBA" id="ARBA00022737"/>
    </source>
</evidence>
<comment type="caution">
    <text evidence="8">The sequence shown here is derived from an EMBL/GenBank/DDBJ whole genome shotgun (WGS) entry which is preliminary data.</text>
</comment>
<keyword evidence="3" id="KW-0677">Repeat</keyword>
<dbReference type="Pfam" id="PF18052">
    <property type="entry name" value="Rx_N"/>
    <property type="match status" value="1"/>
</dbReference>
<evidence type="ECO:0000259" key="6">
    <source>
        <dbReference type="Pfam" id="PF00931"/>
    </source>
</evidence>
<dbReference type="GO" id="GO:0043531">
    <property type="term" value="F:ADP binding"/>
    <property type="evidence" value="ECO:0007669"/>
    <property type="project" value="InterPro"/>
</dbReference>
<organism evidence="8 9">
    <name type="scientific">Panicum virgatum</name>
    <name type="common">Blackwell switchgrass</name>
    <dbReference type="NCBI Taxonomy" id="38727"/>
    <lineage>
        <taxon>Eukaryota</taxon>
        <taxon>Viridiplantae</taxon>
        <taxon>Streptophyta</taxon>
        <taxon>Embryophyta</taxon>
        <taxon>Tracheophyta</taxon>
        <taxon>Spermatophyta</taxon>
        <taxon>Magnoliopsida</taxon>
        <taxon>Liliopsida</taxon>
        <taxon>Poales</taxon>
        <taxon>Poaceae</taxon>
        <taxon>PACMAD clade</taxon>
        <taxon>Panicoideae</taxon>
        <taxon>Panicodae</taxon>
        <taxon>Paniceae</taxon>
        <taxon>Panicinae</taxon>
        <taxon>Panicum</taxon>
        <taxon>Panicum sect. Hiantes</taxon>
    </lineage>
</organism>
<feature type="domain" description="NB-ARC" evidence="6">
    <location>
        <begin position="109"/>
        <end position="274"/>
    </location>
</feature>
<dbReference type="InterPro" id="IPR002182">
    <property type="entry name" value="NB-ARC"/>
</dbReference>
<proteinExistence type="inferred from homology"/>
<evidence type="ECO:0000256" key="1">
    <source>
        <dbReference type="ARBA" id="ARBA00008894"/>
    </source>
</evidence>
<keyword evidence="5" id="KW-0611">Plant defense</keyword>
<dbReference type="Gene3D" id="1.20.5.4130">
    <property type="match status" value="1"/>
</dbReference>
<dbReference type="GO" id="GO:0006952">
    <property type="term" value="P:defense response"/>
    <property type="evidence" value="ECO:0007669"/>
    <property type="project" value="UniProtKB-KW"/>
</dbReference>
<dbReference type="PRINTS" id="PR00364">
    <property type="entry name" value="DISEASERSIST"/>
</dbReference>
<protein>
    <submittedName>
        <fullName evidence="8">Uncharacterized protein</fullName>
    </submittedName>
</protein>
<accession>A0A8T0NKU5</accession>
<sequence length="300" mass="33548">MEGSMVSIATGAMSSLLDKLTVLLGKEFRLHNGVKHDIAFLKDELSCISALLEKLANMDVLDLQTKVWRKRGREMAYDIEDFIDDYMRRPDQQRSSGSSDLVGIDIPRNHLINMLDAEPSLKIISIAGLGGLGKTTLANEAYKKTSWLFDCKAVVSVSQKPDAKKILQIILSQVKNQDSANTETGDENQLIDSLRAFLKNKRYLIVIDDIWNAQAWNTIKCALIENTCGSRILVTTRIATIAKLCCSPHHGTIYELRPLNEADSISLFHKRIFGSEDLCPINLKDVATEIIKKCGGCHWR</sequence>
<reference evidence="8" key="1">
    <citation type="submission" date="2020-05" db="EMBL/GenBank/DDBJ databases">
        <title>WGS assembly of Panicum virgatum.</title>
        <authorList>
            <person name="Lovell J.T."/>
            <person name="Jenkins J."/>
            <person name="Shu S."/>
            <person name="Juenger T.E."/>
            <person name="Schmutz J."/>
        </authorList>
    </citation>
    <scope>NUCLEOTIDE SEQUENCE</scope>
    <source>
        <strain evidence="8">AP13</strain>
    </source>
</reference>
<evidence type="ECO:0000256" key="4">
    <source>
        <dbReference type="ARBA" id="ARBA00022741"/>
    </source>
</evidence>
<keyword evidence="2" id="KW-0433">Leucine-rich repeat</keyword>
<dbReference type="InterPro" id="IPR027417">
    <property type="entry name" value="P-loop_NTPase"/>
</dbReference>
<dbReference type="Pfam" id="PF00931">
    <property type="entry name" value="NB-ARC"/>
    <property type="match status" value="1"/>
</dbReference>
<dbReference type="Proteomes" id="UP000823388">
    <property type="component" value="Chromosome 9K"/>
</dbReference>
<evidence type="ECO:0000313" key="8">
    <source>
        <dbReference type="EMBL" id="KAG2550057.1"/>
    </source>
</evidence>
<evidence type="ECO:0000256" key="5">
    <source>
        <dbReference type="ARBA" id="ARBA00022821"/>
    </source>
</evidence>
<evidence type="ECO:0000313" key="9">
    <source>
        <dbReference type="Proteomes" id="UP000823388"/>
    </source>
</evidence>
<name>A0A8T0NKU5_PANVG</name>